<evidence type="ECO:0000256" key="1">
    <source>
        <dbReference type="SAM" id="Phobius"/>
    </source>
</evidence>
<dbReference type="EMBL" id="CAJOBA010038650">
    <property type="protein sequence ID" value="CAF4064433.1"/>
    <property type="molecule type" value="Genomic_DNA"/>
</dbReference>
<evidence type="ECO:0000313" key="4">
    <source>
        <dbReference type="Proteomes" id="UP000682733"/>
    </source>
</evidence>
<comment type="caution">
    <text evidence="3">The sequence shown here is derived from an EMBL/GenBank/DDBJ whole genome shotgun (WGS) entry which is preliminary data.</text>
</comment>
<keyword evidence="1" id="KW-0812">Transmembrane</keyword>
<evidence type="ECO:0000313" key="2">
    <source>
        <dbReference type="EMBL" id="CAF1257579.1"/>
    </source>
</evidence>
<feature type="transmembrane region" description="Helical" evidence="1">
    <location>
        <begin position="58"/>
        <end position="78"/>
    </location>
</feature>
<dbReference type="Proteomes" id="UP000677228">
    <property type="component" value="Unassembled WGS sequence"/>
</dbReference>
<name>A0A8S2PV90_9BILA</name>
<proteinExistence type="predicted"/>
<keyword evidence="1" id="KW-1133">Transmembrane helix</keyword>
<feature type="non-terminal residue" evidence="3">
    <location>
        <position position="1"/>
    </location>
</feature>
<gene>
    <name evidence="2" type="ORF">OVA965_LOCUS26569</name>
    <name evidence="3" type="ORF">TMI583_LOCUS27309</name>
</gene>
<reference evidence="3" key="1">
    <citation type="submission" date="2021-02" db="EMBL/GenBank/DDBJ databases">
        <authorList>
            <person name="Nowell W R."/>
        </authorList>
    </citation>
    <scope>NUCLEOTIDE SEQUENCE</scope>
</reference>
<protein>
    <submittedName>
        <fullName evidence="3">Uncharacterized protein</fullName>
    </submittedName>
</protein>
<dbReference type="AlphaFoldDB" id="A0A8S2PV90"/>
<dbReference type="EMBL" id="CAJNOK010017097">
    <property type="protein sequence ID" value="CAF1257579.1"/>
    <property type="molecule type" value="Genomic_DNA"/>
</dbReference>
<sequence>ILNFMASTISNADVKIVDDNAEDLATAPPVLDNQNVSTLQRLKTNLYPIGFLAETKKLVFLALPFVFSGILALASSTYEMIGTSMFWGIHFASDTLLPQCYGMQF</sequence>
<keyword evidence="1" id="KW-0472">Membrane</keyword>
<evidence type="ECO:0000313" key="3">
    <source>
        <dbReference type="EMBL" id="CAF4064433.1"/>
    </source>
</evidence>
<accession>A0A8S2PV90</accession>
<dbReference type="Proteomes" id="UP000682733">
    <property type="component" value="Unassembled WGS sequence"/>
</dbReference>
<organism evidence="3 4">
    <name type="scientific">Didymodactylos carnosus</name>
    <dbReference type="NCBI Taxonomy" id="1234261"/>
    <lineage>
        <taxon>Eukaryota</taxon>
        <taxon>Metazoa</taxon>
        <taxon>Spiralia</taxon>
        <taxon>Gnathifera</taxon>
        <taxon>Rotifera</taxon>
        <taxon>Eurotatoria</taxon>
        <taxon>Bdelloidea</taxon>
        <taxon>Philodinida</taxon>
        <taxon>Philodinidae</taxon>
        <taxon>Didymodactylos</taxon>
    </lineage>
</organism>